<sequence length="105" mass="11533">MTTASASCLRRLPAGPKKSSGCGNFPRAQLNENDHNGCFLSAGWKAATKKKQWLWSFSRPVRVGGTTRFTQFDASAPAVHMALFFCLSLSLSAFPWHENTHSVNC</sequence>
<reference evidence="2" key="1">
    <citation type="submission" date="2023-10" db="EMBL/GenBank/DDBJ databases">
        <authorList>
            <person name="Chen Y."/>
            <person name="Shah S."/>
            <person name="Dougan E. K."/>
            <person name="Thang M."/>
            <person name="Chan C."/>
        </authorList>
    </citation>
    <scope>NUCLEOTIDE SEQUENCE [LARGE SCALE GENOMIC DNA]</scope>
</reference>
<evidence type="ECO:0000313" key="3">
    <source>
        <dbReference type="Proteomes" id="UP001189429"/>
    </source>
</evidence>
<accession>A0ABN9UKE9</accession>
<dbReference type="EMBL" id="CAUYUJ010015949">
    <property type="protein sequence ID" value="CAK0860121.1"/>
    <property type="molecule type" value="Genomic_DNA"/>
</dbReference>
<evidence type="ECO:0000256" key="1">
    <source>
        <dbReference type="SAM" id="MobiDB-lite"/>
    </source>
</evidence>
<keyword evidence="3" id="KW-1185">Reference proteome</keyword>
<gene>
    <name evidence="2" type="ORF">PCOR1329_LOCUS49183</name>
</gene>
<evidence type="ECO:0000313" key="2">
    <source>
        <dbReference type="EMBL" id="CAK0860121.1"/>
    </source>
</evidence>
<proteinExistence type="predicted"/>
<comment type="caution">
    <text evidence="2">The sequence shown here is derived from an EMBL/GenBank/DDBJ whole genome shotgun (WGS) entry which is preliminary data.</text>
</comment>
<dbReference type="Proteomes" id="UP001189429">
    <property type="component" value="Unassembled WGS sequence"/>
</dbReference>
<organism evidence="2 3">
    <name type="scientific">Prorocentrum cordatum</name>
    <dbReference type="NCBI Taxonomy" id="2364126"/>
    <lineage>
        <taxon>Eukaryota</taxon>
        <taxon>Sar</taxon>
        <taxon>Alveolata</taxon>
        <taxon>Dinophyceae</taxon>
        <taxon>Prorocentrales</taxon>
        <taxon>Prorocentraceae</taxon>
        <taxon>Prorocentrum</taxon>
    </lineage>
</organism>
<protein>
    <submittedName>
        <fullName evidence="2">Uncharacterized protein</fullName>
    </submittedName>
</protein>
<feature type="region of interest" description="Disordered" evidence="1">
    <location>
        <begin position="1"/>
        <end position="26"/>
    </location>
</feature>
<name>A0ABN9UKE9_9DINO</name>